<dbReference type="SUPFAM" id="SSF57716">
    <property type="entry name" value="Glucocorticoid receptor-like (DNA-binding domain)"/>
    <property type="match status" value="1"/>
</dbReference>
<keyword evidence="1" id="KW-0479">Metal-binding</keyword>
<dbReference type="Pfam" id="PF01258">
    <property type="entry name" value="zf-dskA_traR"/>
    <property type="match status" value="1"/>
</dbReference>
<dbReference type="Gene3D" id="1.20.120.910">
    <property type="entry name" value="DksA, coiled-coil domain"/>
    <property type="match status" value="1"/>
</dbReference>
<feature type="compositionally biased region" description="Basic and acidic residues" evidence="5">
    <location>
        <begin position="22"/>
        <end position="38"/>
    </location>
</feature>
<evidence type="ECO:0000313" key="7">
    <source>
        <dbReference type="EMBL" id="SFQ41644.1"/>
    </source>
</evidence>
<feature type="zinc finger region" description="dksA C4-type" evidence="4">
    <location>
        <begin position="91"/>
        <end position="115"/>
    </location>
</feature>
<feature type="compositionally biased region" description="Polar residues" evidence="5">
    <location>
        <begin position="124"/>
        <end position="135"/>
    </location>
</feature>
<evidence type="ECO:0000313" key="8">
    <source>
        <dbReference type="Proteomes" id="UP000182762"/>
    </source>
</evidence>
<dbReference type="SUPFAM" id="SSF109635">
    <property type="entry name" value="DnaK suppressor protein DksA, alpha-hairpin domain"/>
    <property type="match status" value="1"/>
</dbReference>
<sequence>MALTKEQETHLKEMLLNMKKYKTERVEETPKEDLKESTGELTNGVDNHLADIATEQYERERDETIREVDERLLQQVDEALQRMEDGTYGICVDTGEEIPYERLKANPYAKRTAKAQEKFEKGQPSPNADRATQPSRRIDEEKTLTVDSLKEEQDAF</sequence>
<dbReference type="GeneID" id="93710081"/>
<proteinExistence type="predicted"/>
<dbReference type="Proteomes" id="UP000182762">
    <property type="component" value="Unassembled WGS sequence"/>
</dbReference>
<evidence type="ECO:0000256" key="4">
    <source>
        <dbReference type="PROSITE-ProRule" id="PRU00510"/>
    </source>
</evidence>
<dbReference type="PANTHER" id="PTHR33823">
    <property type="entry name" value="RNA POLYMERASE-BINDING TRANSCRIPTION FACTOR DKSA-RELATED"/>
    <property type="match status" value="1"/>
</dbReference>
<evidence type="ECO:0000256" key="3">
    <source>
        <dbReference type="ARBA" id="ARBA00022833"/>
    </source>
</evidence>
<dbReference type="PANTHER" id="PTHR33823:SF4">
    <property type="entry name" value="GENERAL STRESS PROTEIN 16O"/>
    <property type="match status" value="1"/>
</dbReference>
<evidence type="ECO:0000256" key="5">
    <source>
        <dbReference type="SAM" id="MobiDB-lite"/>
    </source>
</evidence>
<accession>A0A1I5YBP5</accession>
<dbReference type="EMBL" id="FOXX01000002">
    <property type="protein sequence ID" value="SFQ41644.1"/>
    <property type="molecule type" value="Genomic_DNA"/>
</dbReference>
<feature type="region of interest" description="Disordered" evidence="5">
    <location>
        <begin position="109"/>
        <end position="156"/>
    </location>
</feature>
<dbReference type="InterPro" id="IPR037187">
    <property type="entry name" value="DnaK_N"/>
</dbReference>
<dbReference type="PROSITE" id="PS51128">
    <property type="entry name" value="ZF_DKSA_2"/>
    <property type="match status" value="1"/>
</dbReference>
<gene>
    <name evidence="7" type="ORF">SAMN02745910_01363</name>
</gene>
<protein>
    <submittedName>
        <fullName evidence="7">Transcriptional regulator, TraR/DksA family</fullName>
    </submittedName>
</protein>
<name>A0A1I5YBP5_9BACI</name>
<keyword evidence="8" id="KW-1185">Reference proteome</keyword>
<feature type="region of interest" description="Disordered" evidence="5">
    <location>
        <begin position="22"/>
        <end position="51"/>
    </location>
</feature>
<dbReference type="RefSeq" id="WP_061803768.1">
    <property type="nucleotide sequence ID" value="NZ_FOXX01000002.1"/>
</dbReference>
<organism evidence="7 8">
    <name type="scientific">Priestia endophytica DSM 13796</name>
    <dbReference type="NCBI Taxonomy" id="1121089"/>
    <lineage>
        <taxon>Bacteria</taxon>
        <taxon>Bacillati</taxon>
        <taxon>Bacillota</taxon>
        <taxon>Bacilli</taxon>
        <taxon>Bacillales</taxon>
        <taxon>Bacillaceae</taxon>
        <taxon>Priestia</taxon>
    </lineage>
</organism>
<feature type="domain" description="Zinc finger DksA/TraR C4-type" evidence="6">
    <location>
        <begin position="86"/>
        <end position="121"/>
    </location>
</feature>
<dbReference type="InterPro" id="IPR000962">
    <property type="entry name" value="Znf_DskA_TraR"/>
</dbReference>
<evidence type="ECO:0000256" key="2">
    <source>
        <dbReference type="ARBA" id="ARBA00022771"/>
    </source>
</evidence>
<evidence type="ECO:0000259" key="6">
    <source>
        <dbReference type="Pfam" id="PF01258"/>
    </source>
</evidence>
<feature type="compositionally biased region" description="Basic and acidic residues" evidence="5">
    <location>
        <begin position="136"/>
        <end position="156"/>
    </location>
</feature>
<reference evidence="7 8" key="1">
    <citation type="submission" date="2016-10" db="EMBL/GenBank/DDBJ databases">
        <authorList>
            <person name="Varghese N."/>
            <person name="Submissions S."/>
        </authorList>
    </citation>
    <scope>NUCLEOTIDE SEQUENCE [LARGE SCALE GENOMIC DNA]</scope>
    <source>
        <strain evidence="7 8">DSM 13796</strain>
    </source>
</reference>
<keyword evidence="2" id="KW-0863">Zinc-finger</keyword>
<comment type="caution">
    <text evidence="7">The sequence shown here is derived from an EMBL/GenBank/DDBJ whole genome shotgun (WGS) entry which is preliminary data.</text>
</comment>
<keyword evidence="3" id="KW-0862">Zinc</keyword>
<evidence type="ECO:0000256" key="1">
    <source>
        <dbReference type="ARBA" id="ARBA00022723"/>
    </source>
</evidence>